<protein>
    <submittedName>
        <fullName evidence="1">Uncharacterized protein</fullName>
    </submittedName>
</protein>
<dbReference type="EMBL" id="OX451739">
    <property type="protein sequence ID" value="CAI8608217.1"/>
    <property type="molecule type" value="Genomic_DNA"/>
</dbReference>
<reference evidence="1 2" key="1">
    <citation type="submission" date="2023-01" db="EMBL/GenBank/DDBJ databases">
        <authorList>
            <person name="Kreplak J."/>
        </authorList>
    </citation>
    <scope>NUCLEOTIDE SEQUENCE [LARGE SCALE GENOMIC DNA]</scope>
</reference>
<dbReference type="SUPFAM" id="SSF52058">
    <property type="entry name" value="L domain-like"/>
    <property type="match status" value="1"/>
</dbReference>
<dbReference type="Proteomes" id="UP001157006">
    <property type="component" value="Chromosome 4"/>
</dbReference>
<dbReference type="InterPro" id="IPR044974">
    <property type="entry name" value="Disease_R_plants"/>
</dbReference>
<accession>A0AAV1AFL7</accession>
<evidence type="ECO:0000313" key="2">
    <source>
        <dbReference type="Proteomes" id="UP001157006"/>
    </source>
</evidence>
<proteinExistence type="predicted"/>
<dbReference type="Gene3D" id="3.80.10.10">
    <property type="entry name" value="Ribonuclease Inhibitor"/>
    <property type="match status" value="1"/>
</dbReference>
<keyword evidence="2" id="KW-1185">Reference proteome</keyword>
<organism evidence="1 2">
    <name type="scientific">Vicia faba</name>
    <name type="common">Broad bean</name>
    <name type="synonym">Faba vulgaris</name>
    <dbReference type="NCBI Taxonomy" id="3906"/>
    <lineage>
        <taxon>Eukaryota</taxon>
        <taxon>Viridiplantae</taxon>
        <taxon>Streptophyta</taxon>
        <taxon>Embryophyta</taxon>
        <taxon>Tracheophyta</taxon>
        <taxon>Spermatophyta</taxon>
        <taxon>Magnoliopsida</taxon>
        <taxon>eudicotyledons</taxon>
        <taxon>Gunneridae</taxon>
        <taxon>Pentapetalae</taxon>
        <taxon>rosids</taxon>
        <taxon>fabids</taxon>
        <taxon>Fabales</taxon>
        <taxon>Fabaceae</taxon>
        <taxon>Papilionoideae</taxon>
        <taxon>50 kb inversion clade</taxon>
        <taxon>NPAAA clade</taxon>
        <taxon>Hologalegina</taxon>
        <taxon>IRL clade</taxon>
        <taxon>Fabeae</taxon>
        <taxon>Vicia</taxon>
    </lineage>
</organism>
<dbReference type="AlphaFoldDB" id="A0AAV1AFL7"/>
<dbReference type="InterPro" id="IPR032675">
    <property type="entry name" value="LRR_dom_sf"/>
</dbReference>
<sequence>MHDLIRNMGREIARESSTKPGKRSRLWFHEDALHILTTNSGTKAVEGLVLKSENTGRVHFNTYSFKKMDGLRLLQLDGVDLNGDYGNLSKKLRWLHWRGFTLNYIPDEFYQGNLVVINLKHSNIKKVWNKTQLMEKLKILNLSHSKYLTSTPDFSKIPNLEKLIMKDCPSLFEIHPSIGVLNNLLRINLKDCTGLSHLPKKIYQLKSLEILILSGCSKLDKLEEDIVQMESLAMLIADNTAIKKVPFSIVISKRIRYISLCGYEGFSRDTFPSIIWSWMSPTMSSLPFSSLLHLRIIGVQFRSKIQLTQELRRILDDQYDVRFTEVETSHAPQISNHSLRSLLIGMGSFYMVINTLSKSISQVPSLSSWLF</sequence>
<dbReference type="PANTHER" id="PTHR11017">
    <property type="entry name" value="LEUCINE-RICH REPEAT-CONTAINING PROTEIN"/>
    <property type="match status" value="1"/>
</dbReference>
<dbReference type="GO" id="GO:0006952">
    <property type="term" value="P:defense response"/>
    <property type="evidence" value="ECO:0007669"/>
    <property type="project" value="InterPro"/>
</dbReference>
<dbReference type="PANTHER" id="PTHR11017:SF560">
    <property type="entry name" value="RESISTANCE PROTEIN (TIR-NBS-LRR CLASS), PUTATIVE-RELATED"/>
    <property type="match status" value="1"/>
</dbReference>
<name>A0AAV1AFL7_VICFA</name>
<gene>
    <name evidence="1" type="ORF">VFH_IV073680</name>
</gene>
<evidence type="ECO:0000313" key="1">
    <source>
        <dbReference type="EMBL" id="CAI8608217.1"/>
    </source>
</evidence>